<dbReference type="InterPro" id="IPR029001">
    <property type="entry name" value="ITPase-like_fam"/>
</dbReference>
<dbReference type="OrthoDB" id="10267058at2759"/>
<keyword evidence="2" id="KW-0378">Hydrolase</keyword>
<dbReference type="PANTHER" id="PTHR43213:SF5">
    <property type="entry name" value="BIFUNCTIONAL DTTP_UTP PYROPHOSPHATASE_METHYLTRANSFERASE PROTEIN-RELATED"/>
    <property type="match status" value="1"/>
</dbReference>
<comment type="cofactor">
    <cofactor evidence="1">
        <name>a divalent metal cation</name>
        <dbReference type="ChEBI" id="CHEBI:60240"/>
    </cofactor>
</comment>
<dbReference type="SUPFAM" id="SSF52972">
    <property type="entry name" value="ITPase-like"/>
    <property type="match status" value="1"/>
</dbReference>
<dbReference type="HAMAP" id="MF_00528">
    <property type="entry name" value="Maf"/>
    <property type="match status" value="1"/>
</dbReference>
<dbReference type="PIRSF" id="PIRSF006305">
    <property type="entry name" value="Maf"/>
    <property type="match status" value="1"/>
</dbReference>
<dbReference type="VEuPathDB" id="FungiDB:SPPG_06477"/>
<dbReference type="NCBIfam" id="TIGR00172">
    <property type="entry name" value="maf"/>
    <property type="match status" value="1"/>
</dbReference>
<dbReference type="RefSeq" id="XP_016606103.1">
    <property type="nucleotide sequence ID" value="XM_016754678.1"/>
</dbReference>
<accession>A0A0L0HBI2</accession>
<reference evidence="3 4" key="1">
    <citation type="submission" date="2009-08" db="EMBL/GenBank/DDBJ databases">
        <title>The Genome Sequence of Spizellomyces punctatus strain DAOM BR117.</title>
        <authorList>
            <consortium name="The Broad Institute Genome Sequencing Platform"/>
            <person name="Russ C."/>
            <person name="Cuomo C."/>
            <person name="Shea T."/>
            <person name="Young S.K."/>
            <person name="Zeng Q."/>
            <person name="Koehrsen M."/>
            <person name="Haas B."/>
            <person name="Borodovsky M."/>
            <person name="Guigo R."/>
            <person name="Alvarado L."/>
            <person name="Berlin A."/>
            <person name="Bochicchio J."/>
            <person name="Borenstein D."/>
            <person name="Chapman S."/>
            <person name="Chen Z."/>
            <person name="Engels R."/>
            <person name="Freedman E."/>
            <person name="Gellesch M."/>
            <person name="Goldberg J."/>
            <person name="Griggs A."/>
            <person name="Gujja S."/>
            <person name="Heiman D."/>
            <person name="Hepburn T."/>
            <person name="Howarth C."/>
            <person name="Jen D."/>
            <person name="Larson L."/>
            <person name="Lewis B."/>
            <person name="Mehta T."/>
            <person name="Park D."/>
            <person name="Pearson M."/>
            <person name="Roberts A."/>
            <person name="Saif S."/>
            <person name="Shenoy N."/>
            <person name="Sisk P."/>
            <person name="Stolte C."/>
            <person name="Sykes S."/>
            <person name="Thomson T."/>
            <person name="Walk T."/>
            <person name="White J."/>
            <person name="Yandava C."/>
            <person name="Burger G."/>
            <person name="Gray M.W."/>
            <person name="Holland P.W.H."/>
            <person name="King N."/>
            <person name="Lang F.B.F."/>
            <person name="Roger A.J."/>
            <person name="Ruiz-Trillo I."/>
            <person name="Lander E."/>
            <person name="Nusbaum C."/>
        </authorList>
    </citation>
    <scope>NUCLEOTIDE SEQUENCE [LARGE SCALE GENOMIC DNA]</scope>
    <source>
        <strain evidence="3 4">DAOM BR117</strain>
    </source>
</reference>
<evidence type="ECO:0000313" key="3">
    <source>
        <dbReference type="EMBL" id="KNC98063.1"/>
    </source>
</evidence>
<dbReference type="InParanoid" id="A0A0L0HBI2"/>
<dbReference type="PANTHER" id="PTHR43213">
    <property type="entry name" value="BIFUNCTIONAL DTTP/UTP PYROPHOSPHATASE/METHYLTRANSFERASE PROTEIN-RELATED"/>
    <property type="match status" value="1"/>
</dbReference>
<evidence type="ECO:0000256" key="2">
    <source>
        <dbReference type="ARBA" id="ARBA00022801"/>
    </source>
</evidence>
<evidence type="ECO:0000313" key="4">
    <source>
        <dbReference type="Proteomes" id="UP000053201"/>
    </source>
</evidence>
<dbReference type="Proteomes" id="UP000053201">
    <property type="component" value="Unassembled WGS sequence"/>
</dbReference>
<dbReference type="eggNOG" id="KOG1509">
    <property type="taxonomic scope" value="Eukaryota"/>
</dbReference>
<dbReference type="Gene3D" id="3.90.950.10">
    <property type="match status" value="1"/>
</dbReference>
<evidence type="ECO:0000256" key="1">
    <source>
        <dbReference type="ARBA" id="ARBA00001968"/>
    </source>
</evidence>
<dbReference type="OMA" id="VIGCDSV"/>
<sequence>MLPAIAQLNTRNVILASGSPRRKEILERLGVKFNINPSTFPEDLNKTIFSNPNNYVTRTALEKGLQVYQSLTNTNPLVISADTIIVLDDQILEKPVDAAHAKRILSSLSGRVHEVLTAIVVVFGVSASGQPLYKTAVERTLVEFGVIGDAVIDAYVETGEPMDKAGAYGYQGLASAFIPRINGCYYNVVGFPCHRFLSTIDDLIANGHI</sequence>
<dbReference type="Pfam" id="PF02545">
    <property type="entry name" value="Maf"/>
    <property type="match status" value="1"/>
</dbReference>
<dbReference type="EMBL" id="KQ257461">
    <property type="protein sequence ID" value="KNC98063.1"/>
    <property type="molecule type" value="Genomic_DNA"/>
</dbReference>
<dbReference type="GO" id="GO:0047429">
    <property type="term" value="F:nucleoside triphosphate diphosphatase activity"/>
    <property type="evidence" value="ECO:0007669"/>
    <property type="project" value="InterPro"/>
</dbReference>
<keyword evidence="4" id="KW-1185">Reference proteome</keyword>
<name>A0A0L0HBI2_SPIPD</name>
<protein>
    <submittedName>
        <fullName evidence="3">Septum formation protein Maf</fullName>
    </submittedName>
</protein>
<gene>
    <name evidence="3" type="ORF">SPPG_06477</name>
</gene>
<dbReference type="AlphaFoldDB" id="A0A0L0HBI2"/>
<dbReference type="CDD" id="cd00555">
    <property type="entry name" value="Maf"/>
    <property type="match status" value="1"/>
</dbReference>
<dbReference type="InterPro" id="IPR003697">
    <property type="entry name" value="Maf-like"/>
</dbReference>
<dbReference type="GeneID" id="27689773"/>
<organism evidence="3 4">
    <name type="scientific">Spizellomyces punctatus (strain DAOM BR117)</name>
    <dbReference type="NCBI Taxonomy" id="645134"/>
    <lineage>
        <taxon>Eukaryota</taxon>
        <taxon>Fungi</taxon>
        <taxon>Fungi incertae sedis</taxon>
        <taxon>Chytridiomycota</taxon>
        <taxon>Chytridiomycota incertae sedis</taxon>
        <taxon>Chytridiomycetes</taxon>
        <taxon>Spizellomycetales</taxon>
        <taxon>Spizellomycetaceae</taxon>
        <taxon>Spizellomyces</taxon>
    </lineage>
</organism>
<dbReference type="FunCoup" id="A0A0L0HBI2">
    <property type="interactions" value="42"/>
</dbReference>
<dbReference type="STRING" id="645134.A0A0L0HBI2"/>
<proteinExistence type="inferred from homology"/>